<feature type="transmembrane region" description="Helical" evidence="2">
    <location>
        <begin position="91"/>
        <end position="116"/>
    </location>
</feature>
<feature type="chain" id="PRO_5043853825" evidence="3">
    <location>
        <begin position="25"/>
        <end position="222"/>
    </location>
</feature>
<dbReference type="EMBL" id="BPWL01000005">
    <property type="protein sequence ID" value="GJJ10345.1"/>
    <property type="molecule type" value="Genomic_DNA"/>
</dbReference>
<keyword evidence="2" id="KW-0812">Transmembrane</keyword>
<feature type="region of interest" description="Disordered" evidence="1">
    <location>
        <begin position="202"/>
        <end position="222"/>
    </location>
</feature>
<keyword evidence="3" id="KW-0732">Signal</keyword>
<keyword evidence="5" id="KW-1185">Reference proteome</keyword>
<evidence type="ECO:0000313" key="5">
    <source>
        <dbReference type="Proteomes" id="UP001050691"/>
    </source>
</evidence>
<evidence type="ECO:0000313" key="4">
    <source>
        <dbReference type="EMBL" id="GJJ10345.1"/>
    </source>
</evidence>
<organism evidence="4 5">
    <name type="scientific">Clathrus columnatus</name>
    <dbReference type="NCBI Taxonomy" id="1419009"/>
    <lineage>
        <taxon>Eukaryota</taxon>
        <taxon>Fungi</taxon>
        <taxon>Dikarya</taxon>
        <taxon>Basidiomycota</taxon>
        <taxon>Agaricomycotina</taxon>
        <taxon>Agaricomycetes</taxon>
        <taxon>Phallomycetidae</taxon>
        <taxon>Phallales</taxon>
        <taxon>Clathraceae</taxon>
        <taxon>Clathrus</taxon>
    </lineage>
</organism>
<evidence type="ECO:0000256" key="2">
    <source>
        <dbReference type="SAM" id="Phobius"/>
    </source>
</evidence>
<dbReference type="AlphaFoldDB" id="A0AAV5AEG8"/>
<accession>A0AAV5AEG8</accession>
<reference evidence="4" key="1">
    <citation type="submission" date="2021-10" db="EMBL/GenBank/DDBJ databases">
        <title>De novo Genome Assembly of Clathrus columnatus (Basidiomycota, Fungi) Using Illumina and Nanopore Sequence Data.</title>
        <authorList>
            <person name="Ogiso-Tanaka E."/>
            <person name="Itagaki H."/>
            <person name="Hosoya T."/>
            <person name="Hosaka K."/>
        </authorList>
    </citation>
    <scope>NUCLEOTIDE SEQUENCE</scope>
    <source>
        <strain evidence="4">MO-923</strain>
    </source>
</reference>
<feature type="signal peptide" evidence="3">
    <location>
        <begin position="1"/>
        <end position="24"/>
    </location>
</feature>
<gene>
    <name evidence="4" type="ORF">Clacol_004571</name>
</gene>
<protein>
    <submittedName>
        <fullName evidence="4">Uncharacterized protein</fullName>
    </submittedName>
</protein>
<evidence type="ECO:0000256" key="1">
    <source>
        <dbReference type="SAM" id="MobiDB-lite"/>
    </source>
</evidence>
<keyword evidence="2" id="KW-0472">Membrane</keyword>
<comment type="caution">
    <text evidence="4">The sequence shown here is derived from an EMBL/GenBank/DDBJ whole genome shotgun (WGS) entry which is preliminary data.</text>
</comment>
<proteinExistence type="predicted"/>
<evidence type="ECO:0000256" key="3">
    <source>
        <dbReference type="SAM" id="SignalP"/>
    </source>
</evidence>
<sequence length="222" mass="24590">MTIVLSTTSFTALILATAIPPCDTVPCKKELKIISTRSKCIILVAYLNILLLVQNVLLILSDLLAFLAVIRQLWGLWKEKRRSGLHSGKDFATLLLQQGILRFSFVLFVTITLLVIDYISPIIGSDIGAFQNVLSVILICEFTLDLRRRNTTTGSLPGLSALEFPDLNPPSQHNPEVRPIQSILVRIQESIIADMREKNNPVSIGIDTPSQGEPDLETAWTV</sequence>
<dbReference type="Proteomes" id="UP001050691">
    <property type="component" value="Unassembled WGS sequence"/>
</dbReference>
<feature type="transmembrane region" description="Helical" evidence="2">
    <location>
        <begin position="42"/>
        <end position="70"/>
    </location>
</feature>
<keyword evidence="2" id="KW-1133">Transmembrane helix</keyword>
<name>A0AAV5AEG8_9AGAM</name>